<evidence type="ECO:0000256" key="9">
    <source>
        <dbReference type="ARBA" id="ARBA00038740"/>
    </source>
</evidence>
<keyword evidence="8" id="KW-0535">Nitrogen fixation</keyword>
<sequence>MTKYKLEYIWLDGYTPVPNLRGKTQIKEFSEFPTLEQLPLWGFDGSSTMQAEGSSSDCVLKPVRHFPDPARSNGVLVLCEVMMPDGKTPHPSNKRATILDDDGAWFGFEQEYFFYQDGRPLGFPEAGYPAPQGPYYCGVGYKEVGSVARKIVEEHLDLCLAAGINHEGINAEVAKGQWEFQIFGKGSKKAADEMWMARYLMQRLCEGYEIDIEYHCKPLGDTDWNGSGMHCNFSTEFMRTVGGKDYFEKLMGAFGAAIEDHIAVYGPDNHMRLTGKHETAPWNKFSYGVADRGASIRVPHSFVNNEYKGYLEDRRPNSQGDPYQIASQVLKTIASVEIPGSKAAAA</sequence>
<comment type="similarity">
    <text evidence="3 11 12">Belongs to the glutamine synthetase family.</text>
</comment>
<comment type="catalytic activity">
    <reaction evidence="10 13">
        <text>L-glutamate + NH4(+) + ATP = L-glutamine + ADP + phosphate + H(+)</text>
        <dbReference type="Rhea" id="RHEA:16169"/>
        <dbReference type="ChEBI" id="CHEBI:15378"/>
        <dbReference type="ChEBI" id="CHEBI:28938"/>
        <dbReference type="ChEBI" id="CHEBI:29985"/>
        <dbReference type="ChEBI" id="CHEBI:30616"/>
        <dbReference type="ChEBI" id="CHEBI:43474"/>
        <dbReference type="ChEBI" id="CHEBI:58359"/>
        <dbReference type="ChEBI" id="CHEBI:456216"/>
        <dbReference type="EC" id="6.3.1.2"/>
    </reaction>
</comment>
<dbReference type="SMART" id="SM01230">
    <property type="entry name" value="Gln-synt_C"/>
    <property type="match status" value="1"/>
</dbReference>
<dbReference type="PROSITE" id="PS51986">
    <property type="entry name" value="GS_BETA_GRASP"/>
    <property type="match status" value="1"/>
</dbReference>
<gene>
    <name evidence="16" type="primary">glnII</name>
    <name evidence="16" type="ORF">AOPFMNJM_3832</name>
</gene>
<dbReference type="InterPro" id="IPR050292">
    <property type="entry name" value="Glutamine_Synthetase"/>
</dbReference>
<dbReference type="EMBL" id="BPQR01000080">
    <property type="protein sequence ID" value="GJE08493.1"/>
    <property type="molecule type" value="Genomic_DNA"/>
</dbReference>
<evidence type="ECO:0000313" key="16">
    <source>
        <dbReference type="EMBL" id="GJE08493.1"/>
    </source>
</evidence>
<evidence type="ECO:0000256" key="10">
    <source>
        <dbReference type="ARBA" id="ARBA00049436"/>
    </source>
</evidence>
<dbReference type="RefSeq" id="WP_238278215.1">
    <property type="nucleotide sequence ID" value="NZ_BPQR01000080.1"/>
</dbReference>
<dbReference type="InterPro" id="IPR027303">
    <property type="entry name" value="Gln_synth_gly_rich_site"/>
</dbReference>
<evidence type="ECO:0000256" key="12">
    <source>
        <dbReference type="RuleBase" id="RU000384"/>
    </source>
</evidence>
<dbReference type="PROSITE" id="PS00181">
    <property type="entry name" value="GLNA_ATP"/>
    <property type="match status" value="1"/>
</dbReference>
<dbReference type="InterPro" id="IPR008146">
    <property type="entry name" value="Gln_synth_cat_dom"/>
</dbReference>
<dbReference type="Pfam" id="PF00120">
    <property type="entry name" value="Gln-synt_C"/>
    <property type="match status" value="1"/>
</dbReference>
<reference evidence="16" key="2">
    <citation type="submission" date="2021-08" db="EMBL/GenBank/DDBJ databases">
        <authorList>
            <person name="Tani A."/>
            <person name="Ola A."/>
            <person name="Ogura Y."/>
            <person name="Katsura K."/>
            <person name="Hayashi T."/>
        </authorList>
    </citation>
    <scope>NUCLEOTIDE SEQUENCE</scope>
    <source>
        <strain evidence="16">LMG 23639</strain>
    </source>
</reference>
<dbReference type="PROSITE" id="PS00180">
    <property type="entry name" value="GLNA_1"/>
    <property type="match status" value="1"/>
</dbReference>
<evidence type="ECO:0000256" key="8">
    <source>
        <dbReference type="ARBA" id="ARBA00023231"/>
    </source>
</evidence>
<evidence type="ECO:0000256" key="5">
    <source>
        <dbReference type="ARBA" id="ARBA00022598"/>
    </source>
</evidence>
<keyword evidence="7 13" id="KW-0067">ATP-binding</keyword>
<evidence type="ECO:0000256" key="6">
    <source>
        <dbReference type="ARBA" id="ARBA00022741"/>
    </source>
</evidence>
<accession>A0ABQ4T2K0</accession>
<dbReference type="Gene3D" id="3.10.20.70">
    <property type="entry name" value="Glutamine synthetase, N-terminal domain"/>
    <property type="match status" value="1"/>
</dbReference>
<keyword evidence="6 13" id="KW-0547">Nucleotide-binding</keyword>
<keyword evidence="17" id="KW-1185">Reference proteome</keyword>
<dbReference type="PANTHER" id="PTHR20852">
    <property type="entry name" value="GLUTAMINE SYNTHETASE"/>
    <property type="match status" value="1"/>
</dbReference>
<evidence type="ECO:0000259" key="14">
    <source>
        <dbReference type="PROSITE" id="PS51986"/>
    </source>
</evidence>
<comment type="function">
    <text evidence="2">Catalyzes the ATP-dependent biosynthesis of glutamine from glutamate and ammonia.</text>
</comment>
<reference evidence="16" key="1">
    <citation type="journal article" date="2021" name="Front. Microbiol.">
        <title>Comprehensive Comparative Genomics and Phenotyping of Methylobacterium Species.</title>
        <authorList>
            <person name="Alessa O."/>
            <person name="Ogura Y."/>
            <person name="Fujitani Y."/>
            <person name="Takami H."/>
            <person name="Hayashi T."/>
            <person name="Sahin N."/>
            <person name="Tani A."/>
        </authorList>
    </citation>
    <scope>NUCLEOTIDE SEQUENCE</scope>
    <source>
        <strain evidence="16">LMG 23639</strain>
    </source>
</reference>
<organism evidence="16 17">
    <name type="scientific">Methylobacterium jeotgali</name>
    <dbReference type="NCBI Taxonomy" id="381630"/>
    <lineage>
        <taxon>Bacteria</taxon>
        <taxon>Pseudomonadati</taxon>
        <taxon>Pseudomonadota</taxon>
        <taxon>Alphaproteobacteria</taxon>
        <taxon>Hyphomicrobiales</taxon>
        <taxon>Methylobacteriaceae</taxon>
        <taxon>Methylobacterium</taxon>
    </lineage>
</organism>
<dbReference type="Pfam" id="PF03951">
    <property type="entry name" value="Gln-synt_N"/>
    <property type="match status" value="1"/>
</dbReference>
<evidence type="ECO:0000259" key="15">
    <source>
        <dbReference type="PROSITE" id="PS51987"/>
    </source>
</evidence>
<dbReference type="PROSITE" id="PS51987">
    <property type="entry name" value="GS_CATALYTIC"/>
    <property type="match status" value="1"/>
</dbReference>
<keyword evidence="5 13" id="KW-0436">Ligase</keyword>
<dbReference type="SUPFAM" id="SSF54368">
    <property type="entry name" value="Glutamine synthetase, N-terminal domain"/>
    <property type="match status" value="1"/>
</dbReference>
<name>A0ABQ4T2K0_9HYPH</name>
<evidence type="ECO:0000313" key="17">
    <source>
        <dbReference type="Proteomes" id="UP001055102"/>
    </source>
</evidence>
<evidence type="ECO:0000256" key="1">
    <source>
        <dbReference type="ARBA" id="ARBA00001946"/>
    </source>
</evidence>
<comment type="subunit">
    <text evidence="9">Homooctamer and homotetramer.</text>
</comment>
<evidence type="ECO:0000256" key="11">
    <source>
        <dbReference type="PROSITE-ProRule" id="PRU01330"/>
    </source>
</evidence>
<dbReference type="EC" id="6.3.1.2" evidence="4 13"/>
<proteinExistence type="inferred from homology"/>
<evidence type="ECO:0000256" key="7">
    <source>
        <dbReference type="ARBA" id="ARBA00022840"/>
    </source>
</evidence>
<dbReference type="PANTHER" id="PTHR20852:SF57">
    <property type="entry name" value="GLUTAMINE SYNTHETASE 2 CYTOPLASMIC"/>
    <property type="match status" value="1"/>
</dbReference>
<dbReference type="Proteomes" id="UP001055102">
    <property type="component" value="Unassembled WGS sequence"/>
</dbReference>
<dbReference type="InterPro" id="IPR014746">
    <property type="entry name" value="Gln_synth/guanido_kin_cat_dom"/>
</dbReference>
<comment type="caution">
    <text evidence="16">The sequence shown here is derived from an EMBL/GenBank/DDBJ whole genome shotgun (WGS) entry which is preliminary data.</text>
</comment>
<evidence type="ECO:0000256" key="4">
    <source>
        <dbReference type="ARBA" id="ARBA00012937"/>
    </source>
</evidence>
<dbReference type="SUPFAM" id="SSF55931">
    <property type="entry name" value="Glutamine synthetase/guanido kinase"/>
    <property type="match status" value="1"/>
</dbReference>
<protein>
    <recommendedName>
        <fullName evidence="4 13">Glutamine synthetase</fullName>
        <ecNumber evidence="4 13">6.3.1.2</ecNumber>
    </recommendedName>
</protein>
<evidence type="ECO:0000256" key="2">
    <source>
        <dbReference type="ARBA" id="ARBA00003117"/>
    </source>
</evidence>
<dbReference type="InterPro" id="IPR008147">
    <property type="entry name" value="Gln_synt_N"/>
</dbReference>
<comment type="cofactor">
    <cofactor evidence="1">
        <name>Mg(2+)</name>
        <dbReference type="ChEBI" id="CHEBI:18420"/>
    </cofactor>
</comment>
<evidence type="ECO:0000256" key="13">
    <source>
        <dbReference type="RuleBase" id="RU004356"/>
    </source>
</evidence>
<dbReference type="InterPro" id="IPR036651">
    <property type="entry name" value="Gln_synt_N_sf"/>
</dbReference>
<feature type="domain" description="GS catalytic" evidence="15">
    <location>
        <begin position="89"/>
        <end position="346"/>
    </location>
</feature>
<evidence type="ECO:0000256" key="3">
    <source>
        <dbReference type="ARBA" id="ARBA00009897"/>
    </source>
</evidence>
<dbReference type="Gene3D" id="3.30.590.10">
    <property type="entry name" value="Glutamine synthetase/guanido kinase, catalytic domain"/>
    <property type="match status" value="1"/>
</dbReference>
<feature type="domain" description="GS beta-grasp" evidence="14">
    <location>
        <begin position="4"/>
        <end position="86"/>
    </location>
</feature>
<dbReference type="InterPro" id="IPR027302">
    <property type="entry name" value="Gln_synth_N_conserv_site"/>
</dbReference>